<dbReference type="RefSeq" id="WP_386767382.1">
    <property type="nucleotide sequence ID" value="NZ_JBHSTI010000008.1"/>
</dbReference>
<evidence type="ECO:0000256" key="2">
    <source>
        <dbReference type="SAM" id="SignalP"/>
    </source>
</evidence>
<dbReference type="Proteomes" id="UP001596138">
    <property type="component" value="Unassembled WGS sequence"/>
</dbReference>
<dbReference type="EMBL" id="JBHSTI010000008">
    <property type="protein sequence ID" value="MFC6238830.1"/>
    <property type="molecule type" value="Genomic_DNA"/>
</dbReference>
<reference evidence="4" key="1">
    <citation type="journal article" date="2019" name="Int. J. Syst. Evol. Microbiol.">
        <title>The Global Catalogue of Microorganisms (GCM) 10K type strain sequencing project: providing services to taxonomists for standard genome sequencing and annotation.</title>
        <authorList>
            <consortium name="The Broad Institute Genomics Platform"/>
            <consortium name="The Broad Institute Genome Sequencing Center for Infectious Disease"/>
            <person name="Wu L."/>
            <person name="Ma J."/>
        </authorList>
    </citation>
    <scope>NUCLEOTIDE SEQUENCE [LARGE SCALE GENOMIC DNA]</scope>
    <source>
        <strain evidence="4">CGMCC 4.7317</strain>
    </source>
</reference>
<feature type="region of interest" description="Disordered" evidence="1">
    <location>
        <begin position="27"/>
        <end position="50"/>
    </location>
</feature>
<feature type="signal peptide" evidence="2">
    <location>
        <begin position="1"/>
        <end position="20"/>
    </location>
</feature>
<evidence type="ECO:0000256" key="1">
    <source>
        <dbReference type="SAM" id="MobiDB-lite"/>
    </source>
</evidence>
<comment type="caution">
    <text evidence="3">The sequence shown here is derived from an EMBL/GenBank/DDBJ whole genome shotgun (WGS) entry which is preliminary data.</text>
</comment>
<dbReference type="PROSITE" id="PS51257">
    <property type="entry name" value="PROKAR_LIPOPROTEIN"/>
    <property type="match status" value="1"/>
</dbReference>
<name>A0ABW1T3Y6_9ACTN</name>
<gene>
    <name evidence="3" type="ORF">ACFQGU_13155</name>
</gene>
<proteinExistence type="predicted"/>
<feature type="region of interest" description="Disordered" evidence="1">
    <location>
        <begin position="178"/>
        <end position="203"/>
    </location>
</feature>
<evidence type="ECO:0000313" key="4">
    <source>
        <dbReference type="Proteomes" id="UP001596138"/>
    </source>
</evidence>
<keyword evidence="2" id="KW-0732">Signal</keyword>
<protein>
    <submittedName>
        <fullName evidence="3">DUF3105 domain-containing protein</fullName>
    </submittedName>
</protein>
<organism evidence="3 4">
    <name type="scientific">Longivirga aurantiaca</name>
    <dbReference type="NCBI Taxonomy" id="1837743"/>
    <lineage>
        <taxon>Bacteria</taxon>
        <taxon>Bacillati</taxon>
        <taxon>Actinomycetota</taxon>
        <taxon>Actinomycetes</taxon>
        <taxon>Sporichthyales</taxon>
        <taxon>Sporichthyaceae</taxon>
        <taxon>Longivirga</taxon>
    </lineage>
</organism>
<accession>A0ABW1T3Y6</accession>
<keyword evidence="4" id="KW-1185">Reference proteome</keyword>
<sequence>MKRILPVTVAMSVLLLTACASGSADLGTSATPAASSSQESGAPSTAPAAGTVVTGERTYSGLAQDHVDGTVDYPQSPPVGGAHSPVWAACDGRVYDAAIPNEKAVHSLEHGAVWVTWAPTLAPADAETLHALIEGVDYRLGSPYPGLTATITVTAWGHQMDADSVDDPRIATFLEAYTNGPQTPEPGATCADPTGASPDVHSG</sequence>
<feature type="chain" id="PRO_5047107865" evidence="2">
    <location>
        <begin position="21"/>
        <end position="203"/>
    </location>
</feature>
<dbReference type="Pfam" id="PF11303">
    <property type="entry name" value="DUF3105"/>
    <property type="match status" value="1"/>
</dbReference>
<feature type="compositionally biased region" description="Polar residues" evidence="1">
    <location>
        <begin position="27"/>
        <end position="43"/>
    </location>
</feature>
<evidence type="ECO:0000313" key="3">
    <source>
        <dbReference type="EMBL" id="MFC6238830.1"/>
    </source>
</evidence>
<dbReference type="InterPro" id="IPR021454">
    <property type="entry name" value="DUF3105"/>
</dbReference>